<organism evidence="4">
    <name type="scientific">marine metagenome</name>
    <dbReference type="NCBI Taxonomy" id="408172"/>
    <lineage>
        <taxon>unclassified sequences</taxon>
        <taxon>metagenomes</taxon>
        <taxon>ecological metagenomes</taxon>
    </lineage>
</organism>
<feature type="non-terminal residue" evidence="4">
    <location>
        <position position="269"/>
    </location>
</feature>
<feature type="domain" description="Glycosyl transferase family 1" evidence="2">
    <location>
        <begin position="183"/>
        <end position="269"/>
    </location>
</feature>
<dbReference type="EMBL" id="UINC01132245">
    <property type="protein sequence ID" value="SVD14438.1"/>
    <property type="molecule type" value="Genomic_DNA"/>
</dbReference>
<evidence type="ECO:0000256" key="1">
    <source>
        <dbReference type="ARBA" id="ARBA00022679"/>
    </source>
</evidence>
<dbReference type="Gene3D" id="3.40.50.2000">
    <property type="entry name" value="Glycogen Phosphorylase B"/>
    <property type="match status" value="2"/>
</dbReference>
<dbReference type="PANTHER" id="PTHR46401">
    <property type="entry name" value="GLYCOSYLTRANSFERASE WBBK-RELATED"/>
    <property type="match status" value="1"/>
</dbReference>
<protein>
    <submittedName>
        <fullName evidence="4">Uncharacterized protein</fullName>
    </submittedName>
</protein>
<dbReference type="Pfam" id="PF13439">
    <property type="entry name" value="Glyco_transf_4"/>
    <property type="match status" value="1"/>
</dbReference>
<accession>A0A382SZ59</accession>
<dbReference type="GO" id="GO:0016757">
    <property type="term" value="F:glycosyltransferase activity"/>
    <property type="evidence" value="ECO:0007669"/>
    <property type="project" value="InterPro"/>
</dbReference>
<dbReference type="InterPro" id="IPR001296">
    <property type="entry name" value="Glyco_trans_1"/>
</dbReference>
<dbReference type="Pfam" id="PF00534">
    <property type="entry name" value="Glycos_transf_1"/>
    <property type="match status" value="1"/>
</dbReference>
<dbReference type="GO" id="GO:0009103">
    <property type="term" value="P:lipopolysaccharide biosynthetic process"/>
    <property type="evidence" value="ECO:0007669"/>
    <property type="project" value="TreeGrafter"/>
</dbReference>
<dbReference type="SUPFAM" id="SSF53756">
    <property type="entry name" value="UDP-Glycosyltransferase/glycogen phosphorylase"/>
    <property type="match status" value="1"/>
</dbReference>
<feature type="domain" description="Glycosyltransferase subfamily 4-like N-terminal" evidence="3">
    <location>
        <begin position="13"/>
        <end position="173"/>
    </location>
</feature>
<dbReference type="AlphaFoldDB" id="A0A382SZ59"/>
<reference evidence="4" key="1">
    <citation type="submission" date="2018-05" db="EMBL/GenBank/DDBJ databases">
        <authorList>
            <person name="Lanie J.A."/>
            <person name="Ng W.-L."/>
            <person name="Kazmierczak K.M."/>
            <person name="Andrzejewski T.M."/>
            <person name="Davidsen T.M."/>
            <person name="Wayne K.J."/>
            <person name="Tettelin H."/>
            <person name="Glass J.I."/>
            <person name="Rusch D."/>
            <person name="Podicherti R."/>
            <person name="Tsui H.-C.T."/>
            <person name="Winkler M.E."/>
        </authorList>
    </citation>
    <scope>NUCLEOTIDE SEQUENCE</scope>
</reference>
<keyword evidence="1" id="KW-0808">Transferase</keyword>
<proteinExistence type="predicted"/>
<dbReference type="InterPro" id="IPR028098">
    <property type="entry name" value="Glyco_trans_4-like_N"/>
</dbReference>
<evidence type="ECO:0000259" key="2">
    <source>
        <dbReference type="Pfam" id="PF00534"/>
    </source>
</evidence>
<evidence type="ECO:0000259" key="3">
    <source>
        <dbReference type="Pfam" id="PF13439"/>
    </source>
</evidence>
<gene>
    <name evidence="4" type="ORF">METZ01_LOCUS367292</name>
</gene>
<evidence type="ECO:0000313" key="4">
    <source>
        <dbReference type="EMBL" id="SVD14438.1"/>
    </source>
</evidence>
<dbReference type="PANTHER" id="PTHR46401:SF2">
    <property type="entry name" value="GLYCOSYLTRANSFERASE WBBK-RELATED"/>
    <property type="match status" value="1"/>
</dbReference>
<name>A0A382SZ59_9ZZZZ</name>
<sequence>MKLLLDGRLLNAGGIGRVIREVSQRWLKDLRVSKIHFLGSRSEIMKWLPKVDPRGIGTVVRWPGSVYSVARQVAWPWVFPRLSERVDVSVFPHYDAPLLGHPDRSVVIVHDLIHFRFPSGYPMGVRVPGRFLMNSALQNASRLVTVSQHSRSDIIRWKPSLVDKLSVITPGVSEVFRPLEEKEREDVRHRWGGLQPFLLTVGPAKAHKNLELAVEVLAEVRRTHPDLRLIMVGAVGRGLRNLHRRAAALGVEDAVVGLGFLRDEYLREL</sequence>